<gene>
    <name evidence="2" type="ORF">AKJ29_16245</name>
</gene>
<dbReference type="SUPFAM" id="SSF55008">
    <property type="entry name" value="HMA, heavy metal-associated domain"/>
    <property type="match status" value="1"/>
</dbReference>
<name>A0A0P7IZD1_9RHOB</name>
<protein>
    <recommendedName>
        <fullName evidence="1">HMA domain-containing protein</fullName>
    </recommendedName>
</protein>
<dbReference type="STRING" id="154981.AKJ29_16245"/>
<dbReference type="InterPro" id="IPR006121">
    <property type="entry name" value="HMA_dom"/>
</dbReference>
<dbReference type="InterPro" id="IPR036163">
    <property type="entry name" value="HMA_dom_sf"/>
</dbReference>
<dbReference type="CDD" id="cd00371">
    <property type="entry name" value="HMA"/>
    <property type="match status" value="1"/>
</dbReference>
<comment type="caution">
    <text evidence="2">The sequence shown here is derived from an EMBL/GenBank/DDBJ whole genome shotgun (WGS) entry which is preliminary data.</text>
</comment>
<dbReference type="OrthoDB" id="9801832at2"/>
<dbReference type="GO" id="GO:0046872">
    <property type="term" value="F:metal ion binding"/>
    <property type="evidence" value="ECO:0007669"/>
    <property type="project" value="InterPro"/>
</dbReference>
<dbReference type="Gene3D" id="3.30.70.100">
    <property type="match status" value="1"/>
</dbReference>
<evidence type="ECO:0000259" key="1">
    <source>
        <dbReference type="PROSITE" id="PS50846"/>
    </source>
</evidence>
<keyword evidence="3" id="KW-1185">Reference proteome</keyword>
<accession>A0A0P7IZD1</accession>
<evidence type="ECO:0000313" key="3">
    <source>
        <dbReference type="Proteomes" id="UP000050471"/>
    </source>
</evidence>
<proteinExistence type="predicted"/>
<dbReference type="RefSeq" id="WP_055188201.1">
    <property type="nucleotide sequence ID" value="NZ_FPBS01000001.1"/>
</dbReference>
<organism evidence="2 3">
    <name type="scientific">Aliiroseovarius crassostreae</name>
    <dbReference type="NCBI Taxonomy" id="154981"/>
    <lineage>
        <taxon>Bacteria</taxon>
        <taxon>Pseudomonadati</taxon>
        <taxon>Pseudomonadota</taxon>
        <taxon>Alphaproteobacteria</taxon>
        <taxon>Rhodobacterales</taxon>
        <taxon>Paracoccaceae</taxon>
        <taxon>Aliiroseovarius</taxon>
    </lineage>
</organism>
<sequence length="64" mass="6743">MTKFNVPDMSCGHCKASITKALEGAGDGVEISFDMENRQVAVSGLSTDRVIELLNAIGFPATPT</sequence>
<dbReference type="EMBL" id="LKBA01000004">
    <property type="protein sequence ID" value="KPN64194.1"/>
    <property type="molecule type" value="Genomic_DNA"/>
</dbReference>
<dbReference type="Pfam" id="PF00403">
    <property type="entry name" value="HMA"/>
    <property type="match status" value="1"/>
</dbReference>
<dbReference type="PROSITE" id="PS50846">
    <property type="entry name" value="HMA_2"/>
    <property type="match status" value="1"/>
</dbReference>
<reference evidence="2 3" key="1">
    <citation type="submission" date="2015-09" db="EMBL/GenBank/DDBJ databases">
        <title>Draft genome sequence of Aliiroseovarius crassostreae CV919-312TSm, the causative agent of Roseovarius Oyster Disease (formerly Juvenile Oyster Disease).</title>
        <authorList>
            <person name="Kessner L."/>
            <person name="Spinard E."/>
            <person name="Nelson D."/>
        </authorList>
    </citation>
    <scope>NUCLEOTIDE SEQUENCE [LARGE SCALE GENOMIC DNA]</scope>
    <source>
        <strain evidence="2 3">CV919-312</strain>
    </source>
</reference>
<feature type="domain" description="HMA" evidence="1">
    <location>
        <begin position="1"/>
        <end position="62"/>
    </location>
</feature>
<evidence type="ECO:0000313" key="2">
    <source>
        <dbReference type="EMBL" id="KPN64194.1"/>
    </source>
</evidence>
<dbReference type="AlphaFoldDB" id="A0A0P7IZD1"/>
<dbReference type="Proteomes" id="UP000050471">
    <property type="component" value="Unassembled WGS sequence"/>
</dbReference>